<dbReference type="EMBL" id="FZOQ01000038">
    <property type="protein sequence ID" value="SNT27396.1"/>
    <property type="molecule type" value="Genomic_DNA"/>
</dbReference>
<reference evidence="3" key="1">
    <citation type="submission" date="2017-06" db="EMBL/GenBank/DDBJ databases">
        <authorList>
            <person name="Varghese N."/>
            <person name="Submissions S."/>
        </authorList>
    </citation>
    <scope>NUCLEOTIDE SEQUENCE [LARGE SCALE GENOMIC DNA]</scope>
    <source>
        <strain evidence="3">NKM1</strain>
    </source>
</reference>
<sequence length="52" mass="5674">MEPMYLYATPRQVTQWLQDRASKATPQKAGHVQEAGTTAAIPKSSTNTGKVK</sequence>
<evidence type="ECO:0000313" key="2">
    <source>
        <dbReference type="EMBL" id="SNT27396.1"/>
    </source>
</evidence>
<evidence type="ECO:0000313" key="3">
    <source>
        <dbReference type="Proteomes" id="UP000198432"/>
    </source>
</evidence>
<organism evidence="2 3">
    <name type="scientific">Pontibacter ummariensis</name>
    <dbReference type="NCBI Taxonomy" id="1610492"/>
    <lineage>
        <taxon>Bacteria</taxon>
        <taxon>Pseudomonadati</taxon>
        <taxon>Bacteroidota</taxon>
        <taxon>Cytophagia</taxon>
        <taxon>Cytophagales</taxon>
        <taxon>Hymenobacteraceae</taxon>
        <taxon>Pontibacter</taxon>
    </lineage>
</organism>
<name>A0A239L9V0_9BACT</name>
<feature type="compositionally biased region" description="Polar residues" evidence="1">
    <location>
        <begin position="43"/>
        <end position="52"/>
    </location>
</feature>
<protein>
    <submittedName>
        <fullName evidence="2">Uncharacterized protein</fullName>
    </submittedName>
</protein>
<dbReference type="AlphaFoldDB" id="A0A239L9V0"/>
<gene>
    <name evidence="2" type="ORF">SAMN06296052_13819</name>
</gene>
<accession>A0A239L9V0</accession>
<keyword evidence="3" id="KW-1185">Reference proteome</keyword>
<dbReference type="Proteomes" id="UP000198432">
    <property type="component" value="Unassembled WGS sequence"/>
</dbReference>
<proteinExistence type="predicted"/>
<feature type="region of interest" description="Disordered" evidence="1">
    <location>
        <begin position="19"/>
        <end position="52"/>
    </location>
</feature>
<evidence type="ECO:0000256" key="1">
    <source>
        <dbReference type="SAM" id="MobiDB-lite"/>
    </source>
</evidence>